<keyword evidence="3" id="KW-1185">Reference proteome</keyword>
<feature type="transmembrane region" description="Helical" evidence="1">
    <location>
        <begin position="193"/>
        <end position="214"/>
    </location>
</feature>
<keyword evidence="1" id="KW-1133">Transmembrane helix</keyword>
<evidence type="ECO:0000313" key="2">
    <source>
        <dbReference type="EMBL" id="PSL50580.1"/>
    </source>
</evidence>
<feature type="transmembrane region" description="Helical" evidence="1">
    <location>
        <begin position="47"/>
        <end position="69"/>
    </location>
</feature>
<feature type="transmembrane region" description="Helical" evidence="1">
    <location>
        <begin position="340"/>
        <end position="367"/>
    </location>
</feature>
<feature type="transmembrane region" description="Helical" evidence="1">
    <location>
        <begin position="387"/>
        <end position="413"/>
    </location>
</feature>
<sequence>MGMTAFIAVCLYLLEVWVSDVQTRDLYSSLALLLLPFCLWRMRKVNLLILIMLLVCAGFLFLHTNASWYEVLYSFGENMSLLGLFLLVPLFGITLNQAGYYEALSRRIQAREAEKGEHPYRLGYGLTVGMGSVLNLGSLPLIYHLGEKSLGGYRPKLFGMTLLRGFGFCMLVSPYFVNVGLVLVLYDLAWTDIALYGMVSALVYTLVVVLFFPVTSFSNDPPVSREHSEAKVKQNVTTRGLIMYILLMMVLSLLLEAWLPLNMLAIVTSLSLIYPFVWAIAKGIFIPVFQAGQQHLATSYDRVYNEMGIFITAGVLGTALERSDVGPVVSQFLYELSQGYVPLIAALVLLLAIILALVGIHPVIIVIGLGQSLSPELFGIAPEVMAVLLLSAWTLGTQISPFSGSVLMAAHLTDESAWRLVQKNIGFVALMFFISSFLITVFHMFS</sequence>
<feature type="transmembrane region" description="Helical" evidence="1">
    <location>
        <begin position="241"/>
        <end position="259"/>
    </location>
</feature>
<evidence type="ECO:0000256" key="1">
    <source>
        <dbReference type="SAM" id="Phobius"/>
    </source>
</evidence>
<organism evidence="2 3">
    <name type="scientific">Salsuginibacillus halophilus</name>
    <dbReference type="NCBI Taxonomy" id="517424"/>
    <lineage>
        <taxon>Bacteria</taxon>
        <taxon>Bacillati</taxon>
        <taxon>Bacillota</taxon>
        <taxon>Bacilli</taxon>
        <taxon>Bacillales</taxon>
        <taxon>Bacillaceae</taxon>
        <taxon>Salsuginibacillus</taxon>
    </lineage>
</organism>
<comment type="caution">
    <text evidence="2">The sequence shown here is derived from an EMBL/GenBank/DDBJ whole genome shotgun (WGS) entry which is preliminary data.</text>
</comment>
<accession>A0A2P8HWI3</accession>
<protein>
    <submittedName>
        <fullName evidence="2">Uncharacterized protein</fullName>
    </submittedName>
</protein>
<feature type="transmembrane region" description="Helical" evidence="1">
    <location>
        <begin position="122"/>
        <end position="145"/>
    </location>
</feature>
<feature type="transmembrane region" description="Helical" evidence="1">
    <location>
        <begin position="165"/>
        <end position="186"/>
    </location>
</feature>
<dbReference type="AlphaFoldDB" id="A0A2P8HWI3"/>
<gene>
    <name evidence="2" type="ORF">B0H94_103192</name>
</gene>
<evidence type="ECO:0000313" key="3">
    <source>
        <dbReference type="Proteomes" id="UP000242310"/>
    </source>
</evidence>
<dbReference type="EMBL" id="PYAV01000003">
    <property type="protein sequence ID" value="PSL50580.1"/>
    <property type="molecule type" value="Genomic_DNA"/>
</dbReference>
<keyword evidence="1" id="KW-0472">Membrane</keyword>
<proteinExistence type="predicted"/>
<feature type="transmembrane region" description="Helical" evidence="1">
    <location>
        <begin position="81"/>
        <end position="101"/>
    </location>
</feature>
<reference evidence="2 3" key="1">
    <citation type="submission" date="2018-03" db="EMBL/GenBank/DDBJ databases">
        <title>Genomic Encyclopedia of Type Strains, Phase III (KMG-III): the genomes of soil and plant-associated and newly described type strains.</title>
        <authorList>
            <person name="Whitman W."/>
        </authorList>
    </citation>
    <scope>NUCLEOTIDE SEQUENCE [LARGE SCALE GENOMIC DNA]</scope>
    <source>
        <strain evidence="2 3">CGMCC 1.07653</strain>
    </source>
</reference>
<dbReference type="Proteomes" id="UP000242310">
    <property type="component" value="Unassembled WGS sequence"/>
</dbReference>
<keyword evidence="1" id="KW-0812">Transmembrane</keyword>
<feature type="transmembrane region" description="Helical" evidence="1">
    <location>
        <begin position="425"/>
        <end position="445"/>
    </location>
</feature>
<name>A0A2P8HWI3_9BACI</name>
<feature type="transmembrane region" description="Helical" evidence="1">
    <location>
        <begin position="271"/>
        <end position="291"/>
    </location>
</feature>